<gene>
    <name evidence="6" type="primary">alpha-LP</name>
    <name evidence="6" type="ORF">BV95_00712</name>
</gene>
<evidence type="ECO:0000256" key="2">
    <source>
        <dbReference type="ARBA" id="ARBA00022670"/>
    </source>
</evidence>
<evidence type="ECO:0000256" key="1">
    <source>
        <dbReference type="ARBA" id="ARBA00007664"/>
    </source>
</evidence>
<evidence type="ECO:0000313" key="7">
    <source>
        <dbReference type="Proteomes" id="UP000028411"/>
    </source>
</evidence>
<comment type="similarity">
    <text evidence="1">Belongs to the peptidase S1 family.</text>
</comment>
<reference evidence="6 7" key="1">
    <citation type="submission" date="2014-02" db="EMBL/GenBank/DDBJ databases">
        <title>Whole genome sequence of Sphingobium chlorophenolicum NBRC 16172.</title>
        <authorList>
            <person name="Gan H.M."/>
            <person name="Gan H.Y."/>
            <person name="Chew T.H."/>
            <person name="Savka M.A."/>
        </authorList>
    </citation>
    <scope>NUCLEOTIDE SEQUENCE [LARGE SCALE GENOMIC DNA]</scope>
    <source>
        <strain evidence="6 7">NBRC 16172</strain>
    </source>
</reference>
<proteinExistence type="inferred from homology"/>
<evidence type="ECO:0000313" key="6">
    <source>
        <dbReference type="EMBL" id="KEQ55163.1"/>
    </source>
</evidence>
<keyword evidence="3 6" id="KW-0378">Hydrolase</keyword>
<keyword evidence="4" id="KW-0720">Serine protease</keyword>
<keyword evidence="2 6" id="KW-0645">Protease</keyword>
<dbReference type="SUPFAM" id="SSF50494">
    <property type="entry name" value="Trypsin-like serine proteases"/>
    <property type="match status" value="1"/>
</dbReference>
<name>A0A081RIZ0_SPHCR</name>
<comment type="caution">
    <text evidence="6">The sequence shown here is derived from an EMBL/GenBank/DDBJ whole genome shotgun (WGS) entry which is preliminary data.</text>
</comment>
<dbReference type="InterPro" id="IPR009003">
    <property type="entry name" value="Peptidase_S1_PA"/>
</dbReference>
<evidence type="ECO:0000256" key="4">
    <source>
        <dbReference type="ARBA" id="ARBA00022825"/>
    </source>
</evidence>
<dbReference type="InterPro" id="IPR043504">
    <property type="entry name" value="Peptidase_S1_PA_chymotrypsin"/>
</dbReference>
<evidence type="ECO:0000256" key="3">
    <source>
        <dbReference type="ARBA" id="ARBA00022801"/>
    </source>
</evidence>
<dbReference type="GO" id="GO:0006508">
    <property type="term" value="P:proteolysis"/>
    <property type="evidence" value="ECO:0007669"/>
    <property type="project" value="UniProtKB-KW"/>
</dbReference>
<dbReference type="GO" id="GO:0004252">
    <property type="term" value="F:serine-type endopeptidase activity"/>
    <property type="evidence" value="ECO:0007669"/>
    <property type="project" value="InterPro"/>
</dbReference>
<dbReference type="CDD" id="cd21112">
    <property type="entry name" value="alphaLP-like"/>
    <property type="match status" value="1"/>
</dbReference>
<dbReference type="EMBL" id="JFHR01000003">
    <property type="protein sequence ID" value="KEQ55163.1"/>
    <property type="molecule type" value="Genomic_DNA"/>
</dbReference>
<accession>A0A081RIZ0</accession>
<dbReference type="InterPro" id="IPR001316">
    <property type="entry name" value="Pept_S1A_streptogrisin"/>
</dbReference>
<dbReference type="PRINTS" id="PR00861">
    <property type="entry name" value="ALYTICPTASE"/>
</dbReference>
<protein>
    <submittedName>
        <fullName evidence="6">Alpha-lytic protease</fullName>
        <ecNumber evidence="6">3.4.21.12</ecNumber>
    </submittedName>
</protein>
<sequence>MKDPTSALAAIVGGRFRAAPGTQIEQFDGIALTATEVPGGQNYRGTFSNGDINECTRGFNVKQTNGSLYGVTTAGHCENNGRDETTGVSLAFRQEWVSNGVDSQWHTFSGGNNYLVVPKFYNGAGVVTVTGAQGVAQGQYICKYGRSTGQTCGYTDPYTYTDSYGAFYRMNSNSTYPRQSLEGDSGGPVFTGSIALGQVHGRDGGNPTPGPVTNMYFTPLTAWAPNNVTVGVTCYC</sequence>
<dbReference type="Gene3D" id="2.40.10.10">
    <property type="entry name" value="Trypsin-like serine proteases"/>
    <property type="match status" value="2"/>
</dbReference>
<dbReference type="AlphaFoldDB" id="A0A081RIZ0"/>
<organism evidence="6 7">
    <name type="scientific">Sphingobium chlorophenolicum</name>
    <dbReference type="NCBI Taxonomy" id="46429"/>
    <lineage>
        <taxon>Bacteria</taxon>
        <taxon>Pseudomonadati</taxon>
        <taxon>Pseudomonadota</taxon>
        <taxon>Alphaproteobacteria</taxon>
        <taxon>Sphingomonadales</taxon>
        <taxon>Sphingomonadaceae</taxon>
        <taxon>Sphingobium</taxon>
    </lineage>
</organism>
<keyword evidence="5" id="KW-1015">Disulfide bond</keyword>
<evidence type="ECO:0000256" key="5">
    <source>
        <dbReference type="ARBA" id="ARBA00023157"/>
    </source>
</evidence>
<dbReference type="Proteomes" id="UP000028411">
    <property type="component" value="Unassembled WGS sequence"/>
</dbReference>
<dbReference type="EC" id="3.4.21.12" evidence="6"/>